<dbReference type="EMBL" id="JADYXP020000008">
    <property type="protein sequence ID" value="KAL0119054.1"/>
    <property type="molecule type" value="Genomic_DNA"/>
</dbReference>
<evidence type="ECO:0000313" key="1">
    <source>
        <dbReference type="EMBL" id="KAL0119054.1"/>
    </source>
</evidence>
<dbReference type="AlphaFoldDB" id="A0AAW2FWF1"/>
<name>A0AAW2FWF1_9HYME</name>
<comment type="caution">
    <text evidence="1">The sequence shown here is derived from an EMBL/GenBank/DDBJ whole genome shotgun (WGS) entry which is preliminary data.</text>
</comment>
<keyword evidence="2" id="KW-1185">Reference proteome</keyword>
<protein>
    <submittedName>
        <fullName evidence="1">Uncharacterized protein</fullName>
    </submittedName>
</protein>
<sequence length="131" mass="14551">MNNSSVIVVTSPHMKRACPAPGSSTVSSWSLGQRDKVASCSSSLLMRTKPIINARLCGTLIKIRNTMMQKMCSRKVLDYLFDDSKTHERHLRGQEESIDVTATGGSQCRSPTRPTKNAYQTCPLNLFEVMK</sequence>
<dbReference type="Proteomes" id="UP001430953">
    <property type="component" value="Unassembled WGS sequence"/>
</dbReference>
<proteinExistence type="predicted"/>
<reference evidence="1 2" key="1">
    <citation type="submission" date="2023-03" db="EMBL/GenBank/DDBJ databases">
        <title>High recombination rates correlate with genetic variation in Cardiocondyla obscurior ants.</title>
        <authorList>
            <person name="Errbii M."/>
        </authorList>
    </citation>
    <scope>NUCLEOTIDE SEQUENCE [LARGE SCALE GENOMIC DNA]</scope>
    <source>
        <strain evidence="1">Alpha-2009</strain>
        <tissue evidence="1">Whole body</tissue>
    </source>
</reference>
<gene>
    <name evidence="1" type="ORF">PUN28_009580</name>
</gene>
<evidence type="ECO:0000313" key="2">
    <source>
        <dbReference type="Proteomes" id="UP001430953"/>
    </source>
</evidence>
<organism evidence="1 2">
    <name type="scientific">Cardiocondyla obscurior</name>
    <dbReference type="NCBI Taxonomy" id="286306"/>
    <lineage>
        <taxon>Eukaryota</taxon>
        <taxon>Metazoa</taxon>
        <taxon>Ecdysozoa</taxon>
        <taxon>Arthropoda</taxon>
        <taxon>Hexapoda</taxon>
        <taxon>Insecta</taxon>
        <taxon>Pterygota</taxon>
        <taxon>Neoptera</taxon>
        <taxon>Endopterygota</taxon>
        <taxon>Hymenoptera</taxon>
        <taxon>Apocrita</taxon>
        <taxon>Aculeata</taxon>
        <taxon>Formicoidea</taxon>
        <taxon>Formicidae</taxon>
        <taxon>Myrmicinae</taxon>
        <taxon>Cardiocondyla</taxon>
    </lineage>
</organism>
<accession>A0AAW2FWF1</accession>